<dbReference type="NCBIfam" id="TIGR03684">
    <property type="entry name" value="arCOG00985"/>
    <property type="match status" value="1"/>
</dbReference>
<dbReference type="KEGG" id="mez:Mtc_1280"/>
<dbReference type="InterPro" id="IPR004521">
    <property type="entry name" value="Uncharacterised_CHP00451"/>
</dbReference>
<dbReference type="GO" id="GO:0001731">
    <property type="term" value="P:formation of translation preinitiation complex"/>
    <property type="evidence" value="ECO:0007669"/>
    <property type="project" value="TreeGrafter"/>
</dbReference>
<dbReference type="PIRSF" id="PIRSF005067">
    <property type="entry name" value="Tma_RNA-bind_prd"/>
    <property type="match status" value="1"/>
</dbReference>
<dbReference type="STRING" id="1041930.Mtc_1280"/>
<dbReference type="RefSeq" id="WP_014405871.1">
    <property type="nucleotide sequence ID" value="NC_017034.1"/>
</dbReference>
<reference evidence="2 3" key="1">
    <citation type="journal article" date="2012" name="J. Bacteriol.">
        <title>Complete genome sequence of a thermophilic methanogen, Methanocella conradii HZ254, isolated from Chinese rice field soil.</title>
        <authorList>
            <person name="Lu Z."/>
            <person name="Lu Y."/>
        </authorList>
    </citation>
    <scope>NUCLEOTIDE SEQUENCE [LARGE SCALE GENOMIC DNA]</scope>
    <source>
        <strain evidence="3">DSM 24694 / JCM 17849 / CGMCC 1.5162 / HZ254</strain>
    </source>
</reference>
<dbReference type="PANTHER" id="PTHR22798:SF0">
    <property type="entry name" value="MALIGNANT T-CELL-AMPLIFIED SEQUENCE 1"/>
    <property type="match status" value="1"/>
</dbReference>
<dbReference type="Gene3D" id="2.30.130.10">
    <property type="entry name" value="PUA domain"/>
    <property type="match status" value="1"/>
</dbReference>
<keyword evidence="3" id="KW-1185">Reference proteome</keyword>
<proteinExistence type="predicted"/>
<evidence type="ECO:0000313" key="3">
    <source>
        <dbReference type="Proteomes" id="UP000005233"/>
    </source>
</evidence>
<dbReference type="SUPFAM" id="SSF88697">
    <property type="entry name" value="PUA domain-like"/>
    <property type="match status" value="1"/>
</dbReference>
<dbReference type="Pfam" id="PF01472">
    <property type="entry name" value="PUA"/>
    <property type="match status" value="1"/>
</dbReference>
<accession>H8I9I9</accession>
<dbReference type="Proteomes" id="UP000005233">
    <property type="component" value="Chromosome"/>
</dbReference>
<dbReference type="InterPro" id="IPR015947">
    <property type="entry name" value="PUA-like_sf"/>
</dbReference>
<name>H8I9I9_METCZ</name>
<dbReference type="AlphaFoldDB" id="H8I9I9"/>
<dbReference type="eggNOG" id="arCOG00985">
    <property type="taxonomic scope" value="Archaea"/>
</dbReference>
<dbReference type="EMBL" id="CP003243">
    <property type="protein sequence ID" value="AFD00034.1"/>
    <property type="molecule type" value="Genomic_DNA"/>
</dbReference>
<dbReference type="PROSITE" id="PS50890">
    <property type="entry name" value="PUA"/>
    <property type="match status" value="1"/>
</dbReference>
<gene>
    <name evidence="2" type="ordered locus">Mtc_1280</name>
</gene>
<dbReference type="CDD" id="cd21154">
    <property type="entry name" value="PUA_MJ1432-like"/>
    <property type="match status" value="1"/>
</dbReference>
<dbReference type="NCBIfam" id="NF011153">
    <property type="entry name" value="PRK14560.1-4"/>
    <property type="match status" value="1"/>
</dbReference>
<evidence type="ECO:0000313" key="2">
    <source>
        <dbReference type="EMBL" id="AFD00034.1"/>
    </source>
</evidence>
<dbReference type="InterPro" id="IPR022430">
    <property type="entry name" value="CHP03684"/>
</dbReference>
<feature type="domain" description="PUA" evidence="1">
    <location>
        <begin position="80"/>
        <end position="154"/>
    </location>
</feature>
<dbReference type="Gene3D" id="3.10.450.120">
    <property type="entry name" value="Pre-PUA domain, domain 1"/>
    <property type="match status" value="1"/>
</dbReference>
<evidence type="ECO:0000259" key="1">
    <source>
        <dbReference type="SMART" id="SM00359"/>
    </source>
</evidence>
<dbReference type="PANTHER" id="PTHR22798">
    <property type="entry name" value="MCT-1 PROTEIN"/>
    <property type="match status" value="1"/>
</dbReference>
<dbReference type="InterPro" id="IPR036974">
    <property type="entry name" value="PUA_sf"/>
</dbReference>
<dbReference type="SMART" id="SM00359">
    <property type="entry name" value="PUA"/>
    <property type="match status" value="1"/>
</dbReference>
<protein>
    <submittedName>
        <fullName evidence="2">RNA-binding protein</fullName>
    </submittedName>
</protein>
<dbReference type="Pfam" id="PF09183">
    <property type="entry name" value="DUF1947"/>
    <property type="match status" value="1"/>
</dbReference>
<dbReference type="NCBIfam" id="TIGR00451">
    <property type="entry name" value="unchar_dom_2"/>
    <property type="match status" value="1"/>
</dbReference>
<dbReference type="InterPro" id="IPR016437">
    <property type="entry name" value="MCT-1/Tma20"/>
</dbReference>
<dbReference type="OrthoDB" id="27972at2157"/>
<dbReference type="GeneID" id="11971406"/>
<dbReference type="InterPro" id="IPR002478">
    <property type="entry name" value="PUA"/>
</dbReference>
<dbReference type="HOGENOM" id="CLU_090468_1_1_2"/>
<sequence>MRIKARHHLREDAAKKILENLKANFGESIEAELAGKTLEVAETDEDQEFILVNGEPLLFSVNDTYFPTIRGALKLRPKRKRVVIDMGAVKFVAKGADIMSPGIVDVDTSIRKGDLVIVCDEVHGKPLAIGKALVNADAMMGNRGKAVKSIHYIGDRIWKMEV</sequence>
<organism evidence="2 3">
    <name type="scientific">Methanocella conradii (strain DSM 24694 / JCM 17849 / CGMCC 1.5162 / HZ254)</name>
    <dbReference type="NCBI Taxonomy" id="1041930"/>
    <lineage>
        <taxon>Archaea</taxon>
        <taxon>Methanobacteriati</taxon>
        <taxon>Methanobacteriota</taxon>
        <taxon>Stenosarchaea group</taxon>
        <taxon>Methanomicrobia</taxon>
        <taxon>Methanocellales</taxon>
        <taxon>Methanocellaceae</taxon>
        <taxon>Methanocella</taxon>
    </lineage>
</organism>
<dbReference type="GO" id="GO:0003723">
    <property type="term" value="F:RNA binding"/>
    <property type="evidence" value="ECO:0007669"/>
    <property type="project" value="InterPro"/>
</dbReference>
<dbReference type="InterPro" id="IPR015266">
    <property type="entry name" value="DUF1947"/>
</dbReference>